<name>A0A7S1QN75_ALECA</name>
<feature type="compositionally biased region" description="Low complexity" evidence="1">
    <location>
        <begin position="212"/>
        <end position="221"/>
    </location>
</feature>
<dbReference type="AlphaFoldDB" id="A0A7S1QN75"/>
<feature type="region of interest" description="Disordered" evidence="1">
    <location>
        <begin position="182"/>
        <end position="221"/>
    </location>
</feature>
<sequence length="221" mass="24032">MRGCCSVGASLKCRWAAGVLGVILIHATSQAFVFNGMHKPSRPCRRSNVAREDGLDFRTSFGKRAEQSSEPWSGWQASWTSVLSLAVTAGLVAGLVSSPANALDEKELKALAEMEAKSAVLDPKDRDRILQYKNEPAPAPVAPRLDPKMNDMTENQRLKAERLARDKALMNSIPLEDGWKMKLWGMPETGPSRKKRKSASQAKSAKADDTTADATSAIIPP</sequence>
<feature type="transmembrane region" description="Helical" evidence="2">
    <location>
        <begin position="15"/>
        <end position="37"/>
    </location>
</feature>
<evidence type="ECO:0000256" key="2">
    <source>
        <dbReference type="SAM" id="Phobius"/>
    </source>
</evidence>
<organism evidence="3">
    <name type="scientific">Alexandrium catenella</name>
    <name type="common">Red tide dinoflagellate</name>
    <name type="synonym">Gonyaulax catenella</name>
    <dbReference type="NCBI Taxonomy" id="2925"/>
    <lineage>
        <taxon>Eukaryota</taxon>
        <taxon>Sar</taxon>
        <taxon>Alveolata</taxon>
        <taxon>Dinophyceae</taxon>
        <taxon>Gonyaulacales</taxon>
        <taxon>Pyrocystaceae</taxon>
        <taxon>Alexandrium</taxon>
    </lineage>
</organism>
<protein>
    <recommendedName>
        <fullName evidence="4">Transmembrane protein</fullName>
    </recommendedName>
</protein>
<gene>
    <name evidence="3" type="ORF">ACAT0790_LOCUS28267</name>
</gene>
<proteinExistence type="predicted"/>
<evidence type="ECO:0008006" key="4">
    <source>
        <dbReference type="Google" id="ProtNLM"/>
    </source>
</evidence>
<evidence type="ECO:0000313" key="3">
    <source>
        <dbReference type="EMBL" id="CAD9143746.1"/>
    </source>
</evidence>
<keyword evidence="2" id="KW-0472">Membrane</keyword>
<keyword evidence="2" id="KW-0812">Transmembrane</keyword>
<dbReference type="EMBL" id="HBGE01046833">
    <property type="protein sequence ID" value="CAD9143746.1"/>
    <property type="molecule type" value="Transcribed_RNA"/>
</dbReference>
<keyword evidence="2" id="KW-1133">Transmembrane helix</keyword>
<reference evidence="3" key="1">
    <citation type="submission" date="2021-01" db="EMBL/GenBank/DDBJ databases">
        <authorList>
            <person name="Corre E."/>
            <person name="Pelletier E."/>
            <person name="Niang G."/>
            <person name="Scheremetjew M."/>
            <person name="Finn R."/>
            <person name="Kale V."/>
            <person name="Holt S."/>
            <person name="Cochrane G."/>
            <person name="Meng A."/>
            <person name="Brown T."/>
            <person name="Cohen L."/>
        </authorList>
    </citation>
    <scope>NUCLEOTIDE SEQUENCE</scope>
    <source>
        <strain evidence="3">OF101</strain>
    </source>
</reference>
<evidence type="ECO:0000256" key="1">
    <source>
        <dbReference type="SAM" id="MobiDB-lite"/>
    </source>
</evidence>
<accession>A0A7S1QN75</accession>